<dbReference type="RefSeq" id="WP_309941484.1">
    <property type="nucleotide sequence ID" value="NZ_AP025305.1"/>
</dbReference>
<evidence type="ECO:0000313" key="2">
    <source>
        <dbReference type="EMBL" id="MDR6241028.1"/>
    </source>
</evidence>
<keyword evidence="1" id="KW-0472">Membrane</keyword>
<keyword evidence="1" id="KW-1133">Transmembrane helix</keyword>
<protein>
    <submittedName>
        <fullName evidence="2">Uncharacterized protein</fullName>
    </submittedName>
</protein>
<keyword evidence="3" id="KW-1185">Reference proteome</keyword>
<reference evidence="2" key="1">
    <citation type="submission" date="2023-07" db="EMBL/GenBank/DDBJ databases">
        <title>Genomic Encyclopedia of Type Strains, Phase IV (KMG-IV): sequencing the most valuable type-strain genomes for metagenomic binning, comparative biology and taxonomic classification.</title>
        <authorList>
            <person name="Goeker M."/>
        </authorList>
    </citation>
    <scope>NUCLEOTIDE SEQUENCE</scope>
    <source>
        <strain evidence="2">DSM 26174</strain>
    </source>
</reference>
<name>A0AAE3XS09_9BACT</name>
<evidence type="ECO:0000256" key="1">
    <source>
        <dbReference type="SAM" id="Phobius"/>
    </source>
</evidence>
<sequence length="188" mass="22816">MRNTIFWPINILIIILLVFGTYMLKPEYEEVIFIDYRFRKIHKVDTLIYKKQIKGDTVIIEFAKEEFYNTNLRQNRFEYLINDSSKFLVYGQTAQLIDQMPTKDGAPIRKYYKSEEGYMFYTYYMRDDKLIGIFIDECGFIRNFYKYKTDSSYLYLLNDTTRFFRPNNQIINTKQLNETSRNKSGLRQ</sequence>
<dbReference type="Proteomes" id="UP001185092">
    <property type="component" value="Unassembled WGS sequence"/>
</dbReference>
<dbReference type="EMBL" id="JAVDQD010000006">
    <property type="protein sequence ID" value="MDR6241028.1"/>
    <property type="molecule type" value="Genomic_DNA"/>
</dbReference>
<feature type="transmembrane region" description="Helical" evidence="1">
    <location>
        <begin position="6"/>
        <end position="24"/>
    </location>
</feature>
<organism evidence="2 3">
    <name type="scientific">Aureibacter tunicatorum</name>
    <dbReference type="NCBI Taxonomy" id="866807"/>
    <lineage>
        <taxon>Bacteria</taxon>
        <taxon>Pseudomonadati</taxon>
        <taxon>Bacteroidota</taxon>
        <taxon>Cytophagia</taxon>
        <taxon>Cytophagales</taxon>
        <taxon>Persicobacteraceae</taxon>
        <taxon>Aureibacter</taxon>
    </lineage>
</organism>
<proteinExistence type="predicted"/>
<evidence type="ECO:0000313" key="3">
    <source>
        <dbReference type="Proteomes" id="UP001185092"/>
    </source>
</evidence>
<keyword evidence="1" id="KW-0812">Transmembrane</keyword>
<accession>A0AAE3XS09</accession>
<comment type="caution">
    <text evidence="2">The sequence shown here is derived from an EMBL/GenBank/DDBJ whole genome shotgun (WGS) entry which is preliminary data.</text>
</comment>
<gene>
    <name evidence="2" type="ORF">HNQ88_004104</name>
</gene>
<dbReference type="AlphaFoldDB" id="A0AAE3XS09"/>